<dbReference type="InterPro" id="IPR018713">
    <property type="entry name" value="MPAB/Lcp_cat_dom"/>
</dbReference>
<reference evidence="3" key="1">
    <citation type="journal article" date="2019" name="Int. J. Syst. Evol. Microbiol.">
        <title>The Global Catalogue of Microorganisms (GCM) 10K type strain sequencing project: providing services to taxonomists for standard genome sequencing and annotation.</title>
        <authorList>
            <consortium name="The Broad Institute Genomics Platform"/>
            <consortium name="The Broad Institute Genome Sequencing Center for Infectious Disease"/>
            <person name="Wu L."/>
            <person name="Ma J."/>
        </authorList>
    </citation>
    <scope>NUCLEOTIDE SEQUENCE [LARGE SCALE GENOMIC DNA]</scope>
    <source>
        <strain evidence="3">KCTC 42662</strain>
    </source>
</reference>
<keyword evidence="2" id="KW-0560">Oxidoreductase</keyword>
<keyword evidence="3" id="KW-1185">Reference proteome</keyword>
<feature type="domain" description="ER-bound oxygenase mpaB/mpaB'/Rubber oxygenase catalytic" evidence="1">
    <location>
        <begin position="133"/>
        <end position="346"/>
    </location>
</feature>
<comment type="caution">
    <text evidence="2">The sequence shown here is derived from an EMBL/GenBank/DDBJ whole genome shotgun (WGS) entry which is preliminary data.</text>
</comment>
<dbReference type="PANTHER" id="PTHR37539:SF1">
    <property type="entry name" value="ER-BOUND OXYGENASE MPAB_MPAB'_RUBBER OXYGENASE CATALYTIC DOMAIN-CONTAINING PROTEIN"/>
    <property type="match status" value="1"/>
</dbReference>
<evidence type="ECO:0000313" key="2">
    <source>
        <dbReference type="EMBL" id="MFD2547117.1"/>
    </source>
</evidence>
<dbReference type="EMBL" id="JBHULR010000003">
    <property type="protein sequence ID" value="MFD2547117.1"/>
    <property type="molecule type" value="Genomic_DNA"/>
</dbReference>
<dbReference type="PANTHER" id="PTHR37539">
    <property type="entry name" value="SECRETED PROTEIN-RELATED"/>
    <property type="match status" value="1"/>
</dbReference>
<accession>A0ABW5KDU4</accession>
<gene>
    <name evidence="2" type="ORF">ACFSR5_05580</name>
</gene>
<dbReference type="RefSeq" id="WP_380901564.1">
    <property type="nucleotide sequence ID" value="NZ_JBHUEG010000007.1"/>
</dbReference>
<sequence>MLDYPYRYTVNCSSFAYYWQHGVGVELLKQLASPPDLANADQLIPYLFQWDKLGDQVVIDLHLQAGLQQGNQWLSGFLNGDDLPHQARHTFDRFFENIDLYPPWLNKNRLAQGQALCQRAGLTALVVLRDYCLMGGYESAAINKPLIYTGVLKRGAVKRLMDTVEFWVQIMKPENLSKGKEGLRQIFLTRMIHSFSRVQILSKTDWDTSKWGIPINHWDLLATQLGFSLVFLVGLRRMGIFPSAQEIDGLFHLWKYIGYLLGIPLDLLPENEVQAIEALYYWTMTQREGDDDSRSLAQALQQEPLEAFYPKTVLMRKMMREIHLFYNHFLLGEYSCRLLGLPSSTIGRFAIANVWMNRKAERNMQDPTFRMRSIRKGAEEQEHVRQIYQSFSHSETGKRPDVY</sequence>
<evidence type="ECO:0000313" key="3">
    <source>
        <dbReference type="Proteomes" id="UP001597545"/>
    </source>
</evidence>
<dbReference type="InterPro" id="IPR037473">
    <property type="entry name" value="Lcp-like"/>
</dbReference>
<name>A0ABW5KDU4_9SPHI</name>
<dbReference type="EC" id="1.-.-.-" evidence="2"/>
<organism evidence="2 3">
    <name type="scientific">Sphingobacterium suaedae</name>
    <dbReference type="NCBI Taxonomy" id="1686402"/>
    <lineage>
        <taxon>Bacteria</taxon>
        <taxon>Pseudomonadati</taxon>
        <taxon>Bacteroidota</taxon>
        <taxon>Sphingobacteriia</taxon>
        <taxon>Sphingobacteriales</taxon>
        <taxon>Sphingobacteriaceae</taxon>
        <taxon>Sphingobacterium</taxon>
    </lineage>
</organism>
<proteinExistence type="predicted"/>
<dbReference type="Pfam" id="PF09995">
    <property type="entry name" value="MPAB_Lcp_cat"/>
    <property type="match status" value="1"/>
</dbReference>
<protein>
    <submittedName>
        <fullName evidence="2">Oxygenase MpaB family protein</fullName>
        <ecNumber evidence="2">1.-.-.-</ecNumber>
    </submittedName>
</protein>
<dbReference type="Proteomes" id="UP001597545">
    <property type="component" value="Unassembled WGS sequence"/>
</dbReference>
<dbReference type="GO" id="GO:0016491">
    <property type="term" value="F:oxidoreductase activity"/>
    <property type="evidence" value="ECO:0007669"/>
    <property type="project" value="UniProtKB-KW"/>
</dbReference>
<evidence type="ECO:0000259" key="1">
    <source>
        <dbReference type="Pfam" id="PF09995"/>
    </source>
</evidence>